<feature type="compositionally biased region" description="Basic and acidic residues" evidence="1">
    <location>
        <begin position="189"/>
        <end position="204"/>
    </location>
</feature>
<evidence type="ECO:0000313" key="3">
    <source>
        <dbReference type="EMBL" id="WOG81685.1"/>
    </source>
</evidence>
<evidence type="ECO:0000259" key="2">
    <source>
        <dbReference type="Pfam" id="PF12214"/>
    </source>
</evidence>
<name>A0AAF0W4X1_DAUCS</name>
<dbReference type="GO" id="GO:0060236">
    <property type="term" value="P:regulation of mitotic spindle organization"/>
    <property type="evidence" value="ECO:0007669"/>
    <property type="project" value="InterPro"/>
</dbReference>
<feature type="region of interest" description="Disordered" evidence="1">
    <location>
        <begin position="78"/>
        <end position="98"/>
    </location>
</feature>
<organism evidence="3 4">
    <name type="scientific">Daucus carota subsp. sativus</name>
    <name type="common">Carrot</name>
    <dbReference type="NCBI Taxonomy" id="79200"/>
    <lineage>
        <taxon>Eukaryota</taxon>
        <taxon>Viridiplantae</taxon>
        <taxon>Streptophyta</taxon>
        <taxon>Embryophyta</taxon>
        <taxon>Tracheophyta</taxon>
        <taxon>Spermatophyta</taxon>
        <taxon>Magnoliopsida</taxon>
        <taxon>eudicotyledons</taxon>
        <taxon>Gunneridae</taxon>
        <taxon>Pentapetalae</taxon>
        <taxon>asterids</taxon>
        <taxon>campanulids</taxon>
        <taxon>Apiales</taxon>
        <taxon>Apiaceae</taxon>
        <taxon>Apioideae</taxon>
        <taxon>Scandiceae</taxon>
        <taxon>Daucinae</taxon>
        <taxon>Daucus</taxon>
        <taxon>Daucus sect. Daucus</taxon>
    </lineage>
</organism>
<dbReference type="PANTHER" id="PTHR14326">
    <property type="entry name" value="TARGETING PROTEIN FOR XKLP2"/>
    <property type="match status" value="1"/>
</dbReference>
<proteinExistence type="predicted"/>
<evidence type="ECO:0000313" key="4">
    <source>
        <dbReference type="Proteomes" id="UP000077755"/>
    </source>
</evidence>
<dbReference type="InterPro" id="IPR009675">
    <property type="entry name" value="TPX2_fam"/>
</dbReference>
<dbReference type="EMBL" id="CP093343">
    <property type="protein sequence ID" value="WOG81685.1"/>
    <property type="molecule type" value="Genomic_DNA"/>
</dbReference>
<feature type="region of interest" description="Disordered" evidence="1">
    <location>
        <begin position="177"/>
        <end position="210"/>
    </location>
</feature>
<reference evidence="3" key="1">
    <citation type="journal article" date="2016" name="Nat. Genet.">
        <title>A high-quality carrot genome assembly provides new insights into carotenoid accumulation and asterid genome evolution.</title>
        <authorList>
            <person name="Iorizzo M."/>
            <person name="Ellison S."/>
            <person name="Senalik D."/>
            <person name="Zeng P."/>
            <person name="Satapoomin P."/>
            <person name="Huang J."/>
            <person name="Bowman M."/>
            <person name="Iovene M."/>
            <person name="Sanseverino W."/>
            <person name="Cavagnaro P."/>
            <person name="Yildiz M."/>
            <person name="Macko-Podgorni A."/>
            <person name="Moranska E."/>
            <person name="Grzebelus E."/>
            <person name="Grzebelus D."/>
            <person name="Ashrafi H."/>
            <person name="Zheng Z."/>
            <person name="Cheng S."/>
            <person name="Spooner D."/>
            <person name="Van Deynze A."/>
            <person name="Simon P."/>
        </authorList>
    </citation>
    <scope>NUCLEOTIDE SEQUENCE</scope>
    <source>
        <tissue evidence="3">Leaf</tissue>
    </source>
</reference>
<dbReference type="GO" id="GO:0005880">
    <property type="term" value="C:nuclear microtubule"/>
    <property type="evidence" value="ECO:0007669"/>
    <property type="project" value="TreeGrafter"/>
</dbReference>
<gene>
    <name evidence="3" type="ORF">DCAR_0100836</name>
</gene>
<feature type="compositionally biased region" description="Polar residues" evidence="1">
    <location>
        <begin position="178"/>
        <end position="188"/>
    </location>
</feature>
<dbReference type="InterPro" id="IPR027330">
    <property type="entry name" value="TPX2_central_dom"/>
</dbReference>
<dbReference type="AlphaFoldDB" id="A0AAF0W4X1"/>
<dbReference type="GO" id="GO:0005819">
    <property type="term" value="C:spindle"/>
    <property type="evidence" value="ECO:0007669"/>
    <property type="project" value="InterPro"/>
</dbReference>
<dbReference type="GO" id="GO:0030295">
    <property type="term" value="F:protein kinase activator activity"/>
    <property type="evidence" value="ECO:0007669"/>
    <property type="project" value="TreeGrafter"/>
</dbReference>
<keyword evidence="4" id="KW-1185">Reference proteome</keyword>
<dbReference type="Pfam" id="PF12214">
    <property type="entry name" value="TPX2_importin"/>
    <property type="match status" value="1"/>
</dbReference>
<evidence type="ECO:0000256" key="1">
    <source>
        <dbReference type="SAM" id="MobiDB-lite"/>
    </source>
</evidence>
<dbReference type="GO" id="GO:0008017">
    <property type="term" value="F:microtubule binding"/>
    <property type="evidence" value="ECO:0007669"/>
    <property type="project" value="TreeGrafter"/>
</dbReference>
<dbReference type="Proteomes" id="UP000077755">
    <property type="component" value="Chromosome 1"/>
</dbReference>
<dbReference type="GO" id="GO:0090307">
    <property type="term" value="P:mitotic spindle assembly"/>
    <property type="evidence" value="ECO:0007669"/>
    <property type="project" value="TreeGrafter"/>
</dbReference>
<accession>A0AAF0W4X1</accession>
<dbReference type="PANTHER" id="PTHR14326:SF15">
    <property type="entry name" value="OS06G0130200 PROTEIN"/>
    <property type="match status" value="1"/>
</dbReference>
<reference evidence="3" key="2">
    <citation type="submission" date="2022-03" db="EMBL/GenBank/DDBJ databases">
        <title>Draft title - Genomic analysis of global carrot germplasm unveils the trajectory of domestication and the origin of high carotenoid orange carrot.</title>
        <authorList>
            <person name="Iorizzo M."/>
            <person name="Ellison S."/>
            <person name="Senalik D."/>
            <person name="Macko-Podgorni A."/>
            <person name="Grzebelus D."/>
            <person name="Bostan H."/>
            <person name="Rolling W."/>
            <person name="Curaba J."/>
            <person name="Simon P."/>
        </authorList>
    </citation>
    <scope>NUCLEOTIDE SEQUENCE</scope>
    <source>
        <tissue evidence="3">Leaf</tissue>
    </source>
</reference>
<feature type="domain" description="TPX2 central" evidence="2">
    <location>
        <begin position="260"/>
        <end position="416"/>
    </location>
</feature>
<protein>
    <recommendedName>
        <fullName evidence="2">TPX2 central domain-containing protein</fullName>
    </recommendedName>
</protein>
<sequence length="521" mass="59402">METEMEDAEIYTFTGDEIDPDYEFDAARYFDFCTGESFTESTRAEIWFESLRGYPPSPFAIRLQLGEDYLLQNVTTSPKTKMSETNVAPEIDSGNAEERRNSAMDTSNSDQEFINITHSTSLQSSAQPNLYRTGAIQNCAHLYKAGLTFYNHMNESKTRRNANARPFVSRVSTLMKPTASQLAKQSRSGHTDNFRSMRSEDKNKSLNNTPALENQAAKRQKLEGGHLRKVADTYQQTYLVHKERKRDANIEAKSTQAKLHITIPREPDLKTAHRARRMRTKVGEEREQATSTTHTFRALPLNRKILEAPSLLLAKRSTPQLPEFQEFHLKTSERAMQQAVPSYSVSHEPDSGSYLECSTKDPRRFCISLVRQVEGCAVVNQFKATPFNKKVFSSKGDIGVFRSKKRETTVPKEFNFHTERRQQHDPPVDLFNRLTLESDLRSNVESHVKVPQSTLTFTKGSKENKFGSVQQESKVTNMLQGESQGIKTRQIPFEGATRTGNMRSVSRYDIWHPVTMKMKGI</sequence>